<feature type="transmembrane region" description="Helical" evidence="1">
    <location>
        <begin position="12"/>
        <end position="30"/>
    </location>
</feature>
<keyword evidence="1" id="KW-0472">Membrane</keyword>
<dbReference type="Proteomes" id="UP000192359">
    <property type="component" value="Unassembled WGS sequence"/>
</dbReference>
<comment type="caution">
    <text evidence="2">The sequence shown here is derived from an EMBL/GenBank/DDBJ whole genome shotgun (WGS) entry which is preliminary data.</text>
</comment>
<protein>
    <submittedName>
        <fullName evidence="2">Uncharacterized protein</fullName>
    </submittedName>
</protein>
<proteinExistence type="predicted"/>
<name>A0A1Y1RPS5_9MICC</name>
<sequence length="124" mass="13122">MGRKKSSVAGYIIFGILIIIIGAMQVALYINDRDATYKVCTVSSVKLVSASPGGTPTAFVRIQTEECGLLSVSDMSMPEGMNKAGLKNFLEANIGKKFEFQVGGTSLGNDTYSSEGITSTTPVE</sequence>
<organism evidence="2 3">
    <name type="scientific">Rothia nasimurium</name>
    <dbReference type="NCBI Taxonomy" id="85336"/>
    <lineage>
        <taxon>Bacteria</taxon>
        <taxon>Bacillati</taxon>
        <taxon>Actinomycetota</taxon>
        <taxon>Actinomycetes</taxon>
        <taxon>Micrococcales</taxon>
        <taxon>Micrococcaceae</taxon>
        <taxon>Rothia</taxon>
    </lineage>
</organism>
<evidence type="ECO:0000313" key="2">
    <source>
        <dbReference type="EMBL" id="ORC16501.1"/>
    </source>
</evidence>
<evidence type="ECO:0000256" key="1">
    <source>
        <dbReference type="SAM" id="Phobius"/>
    </source>
</evidence>
<dbReference type="RefSeq" id="WP_083092075.1">
    <property type="nucleotide sequence ID" value="NZ_LXWF01000040.1"/>
</dbReference>
<gene>
    <name evidence="2" type="ORF">A7979_04065</name>
</gene>
<keyword evidence="1" id="KW-1133">Transmembrane helix</keyword>
<dbReference type="AlphaFoldDB" id="A0A1Y1RPS5"/>
<accession>A0A1Y1RPS5</accession>
<keyword evidence="1" id="KW-0812">Transmembrane</keyword>
<evidence type="ECO:0000313" key="3">
    <source>
        <dbReference type="Proteomes" id="UP000192359"/>
    </source>
</evidence>
<reference evidence="2 3" key="1">
    <citation type="submission" date="2016-05" db="EMBL/GenBank/DDBJ databases">
        <title>Draft genome sequence of a porcine commensal Rothia nasimurium.</title>
        <authorList>
            <person name="Gaiser R.A."/>
            <person name="Van Baarlen P."/>
            <person name="Wells J.M."/>
        </authorList>
    </citation>
    <scope>NUCLEOTIDE SEQUENCE [LARGE SCALE GENOMIC DNA]</scope>
    <source>
        <strain evidence="2 3">PT-32</strain>
    </source>
</reference>
<keyword evidence="3" id="KW-1185">Reference proteome</keyword>
<dbReference type="EMBL" id="LXWF01000040">
    <property type="protein sequence ID" value="ORC16501.1"/>
    <property type="molecule type" value="Genomic_DNA"/>
</dbReference>